<dbReference type="Proteomes" id="UP001500427">
    <property type="component" value="Unassembled WGS sequence"/>
</dbReference>
<evidence type="ECO:0000313" key="2">
    <source>
        <dbReference type="EMBL" id="GAA5030341.1"/>
    </source>
</evidence>
<organism evidence="2 3">
    <name type="scientific">Terrabacter aeriphilus</name>
    <dbReference type="NCBI Taxonomy" id="515662"/>
    <lineage>
        <taxon>Bacteria</taxon>
        <taxon>Bacillati</taxon>
        <taxon>Actinomycetota</taxon>
        <taxon>Actinomycetes</taxon>
        <taxon>Micrococcales</taxon>
        <taxon>Intrasporangiaceae</taxon>
        <taxon>Terrabacter</taxon>
    </lineage>
</organism>
<keyword evidence="1" id="KW-0732">Signal</keyword>
<proteinExistence type="predicted"/>
<protein>
    <recommendedName>
        <fullName evidence="4">Secreted protein</fullName>
    </recommendedName>
</protein>
<comment type="caution">
    <text evidence="2">The sequence shown here is derived from an EMBL/GenBank/DDBJ whole genome shotgun (WGS) entry which is preliminary data.</text>
</comment>
<reference evidence="3" key="1">
    <citation type="journal article" date="2019" name="Int. J. Syst. Evol. Microbiol.">
        <title>The Global Catalogue of Microorganisms (GCM) 10K type strain sequencing project: providing services to taxonomists for standard genome sequencing and annotation.</title>
        <authorList>
            <consortium name="The Broad Institute Genomics Platform"/>
            <consortium name="The Broad Institute Genome Sequencing Center for Infectious Disease"/>
            <person name="Wu L."/>
            <person name="Ma J."/>
        </authorList>
    </citation>
    <scope>NUCLEOTIDE SEQUENCE [LARGE SCALE GENOMIC DNA]</scope>
    <source>
        <strain evidence="3">JCM 17687</strain>
    </source>
</reference>
<evidence type="ECO:0008006" key="4">
    <source>
        <dbReference type="Google" id="ProtNLM"/>
    </source>
</evidence>
<evidence type="ECO:0000313" key="3">
    <source>
        <dbReference type="Proteomes" id="UP001500427"/>
    </source>
</evidence>
<dbReference type="RefSeq" id="WP_345508073.1">
    <property type="nucleotide sequence ID" value="NZ_BAABIW010000017.1"/>
</dbReference>
<gene>
    <name evidence="2" type="ORF">GCM10023258_27550</name>
</gene>
<feature type="signal peptide" evidence="1">
    <location>
        <begin position="1"/>
        <end position="35"/>
    </location>
</feature>
<dbReference type="EMBL" id="BAABIW010000017">
    <property type="protein sequence ID" value="GAA5030341.1"/>
    <property type="molecule type" value="Genomic_DNA"/>
</dbReference>
<sequence>MSARTTGRRARAVSIGAAVAAAALTLPVAASPASANSFSGRIYQGSYSYDDGADRFCVHADEVNIRDRAVVSVTLTPYDSSRGPVVRLADVDTPGRDCASLARAYEDTHYRAVIKSLVNFDRLGGSTYRTKTVDFYS</sequence>
<accession>A0ABP9JFG6</accession>
<keyword evidence="3" id="KW-1185">Reference proteome</keyword>
<name>A0ABP9JFG6_9MICO</name>
<feature type="chain" id="PRO_5045869837" description="Secreted protein" evidence="1">
    <location>
        <begin position="36"/>
        <end position="137"/>
    </location>
</feature>
<evidence type="ECO:0000256" key="1">
    <source>
        <dbReference type="SAM" id="SignalP"/>
    </source>
</evidence>